<dbReference type="InterPro" id="IPR045357">
    <property type="entry name" value="Aminopeptidase_N-like_N"/>
</dbReference>
<evidence type="ECO:0000256" key="3">
    <source>
        <dbReference type="ARBA" id="ARBA00022438"/>
    </source>
</evidence>
<evidence type="ECO:0000313" key="16">
    <source>
        <dbReference type="EMBL" id="PWN56432.1"/>
    </source>
</evidence>
<evidence type="ECO:0000256" key="8">
    <source>
        <dbReference type="ARBA" id="ARBA00023049"/>
    </source>
</evidence>
<feature type="site" description="Transition state stabilizer" evidence="11">
    <location>
        <position position="445"/>
    </location>
</feature>
<comment type="cofactor">
    <cofactor evidence="10 12">
        <name>Zn(2+)</name>
        <dbReference type="ChEBI" id="CHEBI:29105"/>
    </cofactor>
    <text evidence="10 12">Binds 1 zinc ion per subunit.</text>
</comment>
<dbReference type="InterPro" id="IPR027268">
    <property type="entry name" value="Peptidase_M4/M1_CTD_sf"/>
</dbReference>
<dbReference type="GO" id="GO:0005615">
    <property type="term" value="C:extracellular space"/>
    <property type="evidence" value="ECO:0007669"/>
    <property type="project" value="TreeGrafter"/>
</dbReference>
<dbReference type="GO" id="GO:0070006">
    <property type="term" value="F:metalloaminopeptidase activity"/>
    <property type="evidence" value="ECO:0007669"/>
    <property type="project" value="TreeGrafter"/>
</dbReference>
<dbReference type="PANTHER" id="PTHR11533:SF174">
    <property type="entry name" value="PUROMYCIN-SENSITIVE AMINOPEPTIDASE-RELATED"/>
    <property type="match status" value="1"/>
</dbReference>
<sequence>MTTKIGPGGGPFRLAGGFGLGLLVAGLVACGQGQPEAPDTEVVTDWVQPTAELPVREQDLPLGQLGEAVIPTHYALDLEIDPVRDQFAGRVTIDVRITEPVDRIYLHGRGLQVSAATLTAGQTRMTADYAQLHDSGVALLTLPVAVSAGQAQLELEYQADFSTTLDGLYKVVENDRAYAFTQFEAISARLAFPGFDEPRFKVPFDLAVSARPGDVVITSTPVRRSETTIDGAIRHVFETTPPLPTYLIAFAVGPFDMREPGPLPANAVRDIPLPFRGVAAAGKGPQLAYALDETEALLTPLEAYFGSPHPYPKLDIIAAPDFAFGAMENVGAIIYREQLLLLDAHASLGQQRSFGMVHAHELAHQWFGNLVTPAWWDDIWLNEAFATWMAYKAADAWRPDLLLPLQAQRRALDTMATDSLQSTRQIRQPITSNDDILNAFDGITYRKGGAVLSMFERFVGETAFRDGVRLHMERHAHGVATAEDFMQSIADGSQNPDVVPAFRSFLEQPGVPLIETGLDCADDSPTLTLRQSRYRPLGSAIDANRRWQVPVCVAALSGDQREQVCHLLTEPDASIPLGRCPEALLPNAGGAGYYRWSLSAEGWTALLQRLDQLTPAEQLSLIDSLDAGFRAGVVPFDVLANALPVLAQQPNYEVATRLSQAWAEYQSQLVDAPVRAAMKARLASVHAPQLSEQLGLDPRPDESANTASLRGALARILVEDADAPALRAQLAQRADAYIGPSDGAMDLEALSGDLIGPALQAGVIERGAAFAQRLWRRFDASTDAILRQRILKALSRAPQADVVSEVQRRALGEGLRSNEVIQVLREQFETAATRAQAWDWLRQDFEAIRERLPDYAQDRLVETAEHFCSESRRAEVVRFFEPRVDDLMGAPRAYAQTLERIDLCLALREARAEQIAAVMAAR</sequence>
<evidence type="ECO:0000256" key="10">
    <source>
        <dbReference type="PIRSR" id="PIRSR634016-3"/>
    </source>
</evidence>
<evidence type="ECO:0000256" key="9">
    <source>
        <dbReference type="PIRSR" id="PIRSR634016-1"/>
    </source>
</evidence>
<dbReference type="CDD" id="cd09601">
    <property type="entry name" value="M1_APN-Q_like"/>
    <property type="match status" value="1"/>
</dbReference>
<protein>
    <recommendedName>
        <fullName evidence="12">Aminopeptidase</fullName>
        <ecNumber evidence="12">3.4.11.-</ecNumber>
    </recommendedName>
</protein>
<dbReference type="EC" id="3.4.11.-" evidence="12"/>
<comment type="caution">
    <text evidence="16">The sequence shown here is derived from an EMBL/GenBank/DDBJ whole genome shotgun (WGS) entry which is preliminary data.</text>
</comment>
<feature type="domain" description="ERAP1-like C-terminal" evidence="14">
    <location>
        <begin position="584"/>
        <end position="902"/>
    </location>
</feature>
<evidence type="ECO:0000259" key="13">
    <source>
        <dbReference type="Pfam" id="PF01433"/>
    </source>
</evidence>
<dbReference type="InterPro" id="IPR034016">
    <property type="entry name" value="M1_APN-typ"/>
</dbReference>
<accession>A0A363ULY6</accession>
<dbReference type="PROSITE" id="PS51257">
    <property type="entry name" value="PROKAR_LIPOPROTEIN"/>
    <property type="match status" value="1"/>
</dbReference>
<dbReference type="GO" id="GO:0042277">
    <property type="term" value="F:peptide binding"/>
    <property type="evidence" value="ECO:0007669"/>
    <property type="project" value="TreeGrafter"/>
</dbReference>
<dbReference type="OrthoDB" id="100605at2"/>
<evidence type="ECO:0000259" key="15">
    <source>
        <dbReference type="Pfam" id="PF17900"/>
    </source>
</evidence>
<dbReference type="PANTHER" id="PTHR11533">
    <property type="entry name" value="PROTEASE M1 ZINC METALLOPROTEASE"/>
    <property type="match status" value="1"/>
</dbReference>
<dbReference type="InterPro" id="IPR024571">
    <property type="entry name" value="ERAP1-like_C_dom"/>
</dbReference>
<dbReference type="InterPro" id="IPR001930">
    <property type="entry name" value="Peptidase_M1"/>
</dbReference>
<dbReference type="GO" id="GO:0016020">
    <property type="term" value="C:membrane"/>
    <property type="evidence" value="ECO:0007669"/>
    <property type="project" value="TreeGrafter"/>
</dbReference>
<evidence type="ECO:0000256" key="1">
    <source>
        <dbReference type="ARBA" id="ARBA00000098"/>
    </source>
</evidence>
<dbReference type="AlphaFoldDB" id="A0A363ULY6"/>
<feature type="binding site" evidence="10">
    <location>
        <position position="383"/>
    </location>
    <ligand>
        <name>Zn(2+)</name>
        <dbReference type="ChEBI" id="CHEBI:29105"/>
        <note>catalytic</note>
    </ligand>
</feature>
<organism evidence="16 17">
    <name type="scientific">Abyssibacter profundi</name>
    <dbReference type="NCBI Taxonomy" id="2182787"/>
    <lineage>
        <taxon>Bacteria</taxon>
        <taxon>Pseudomonadati</taxon>
        <taxon>Pseudomonadota</taxon>
        <taxon>Gammaproteobacteria</taxon>
        <taxon>Chromatiales</taxon>
        <taxon>Oceanococcaceae</taxon>
        <taxon>Abyssibacter</taxon>
    </lineage>
</organism>
<evidence type="ECO:0000313" key="17">
    <source>
        <dbReference type="Proteomes" id="UP000251800"/>
    </source>
</evidence>
<evidence type="ECO:0000256" key="11">
    <source>
        <dbReference type="PIRSR" id="PIRSR634016-4"/>
    </source>
</evidence>
<keyword evidence="6 12" id="KW-0378">Hydrolase</keyword>
<dbReference type="GO" id="GO:0016285">
    <property type="term" value="F:alanyl aminopeptidase activity"/>
    <property type="evidence" value="ECO:0007669"/>
    <property type="project" value="UniProtKB-EC"/>
</dbReference>
<dbReference type="PRINTS" id="PR00756">
    <property type="entry name" value="ALADIPTASE"/>
</dbReference>
<evidence type="ECO:0000256" key="12">
    <source>
        <dbReference type="RuleBase" id="RU364040"/>
    </source>
</evidence>
<dbReference type="GO" id="GO:0008270">
    <property type="term" value="F:zinc ion binding"/>
    <property type="evidence" value="ECO:0007669"/>
    <property type="project" value="UniProtKB-UniRule"/>
</dbReference>
<feature type="domain" description="Aminopeptidase N-like N-terminal" evidence="15">
    <location>
        <begin position="71"/>
        <end position="247"/>
    </location>
</feature>
<dbReference type="Gene3D" id="1.10.390.10">
    <property type="entry name" value="Neutral Protease Domain 2"/>
    <property type="match status" value="1"/>
</dbReference>
<gene>
    <name evidence="16" type="ORF">DEH80_06240</name>
</gene>
<feature type="active site" description="Proton acceptor" evidence="9">
    <location>
        <position position="361"/>
    </location>
</feature>
<dbReference type="Proteomes" id="UP000251800">
    <property type="component" value="Unassembled WGS sequence"/>
</dbReference>
<dbReference type="Pfam" id="PF11838">
    <property type="entry name" value="ERAP1_C"/>
    <property type="match status" value="1"/>
</dbReference>
<dbReference type="SUPFAM" id="SSF55486">
    <property type="entry name" value="Metalloproteases ('zincins'), catalytic domain"/>
    <property type="match status" value="1"/>
</dbReference>
<evidence type="ECO:0000256" key="6">
    <source>
        <dbReference type="ARBA" id="ARBA00022801"/>
    </source>
</evidence>
<name>A0A363ULY6_9GAMM</name>
<dbReference type="GO" id="GO:0006508">
    <property type="term" value="P:proteolysis"/>
    <property type="evidence" value="ECO:0007669"/>
    <property type="project" value="UniProtKB-KW"/>
</dbReference>
<dbReference type="RefSeq" id="WP_109719626.1">
    <property type="nucleotide sequence ID" value="NZ_QEQK01000005.1"/>
</dbReference>
<evidence type="ECO:0000259" key="14">
    <source>
        <dbReference type="Pfam" id="PF11838"/>
    </source>
</evidence>
<evidence type="ECO:0000256" key="7">
    <source>
        <dbReference type="ARBA" id="ARBA00022833"/>
    </source>
</evidence>
<keyword evidence="8 12" id="KW-0482">Metalloprotease</keyword>
<keyword evidence="5 10" id="KW-0479">Metal-binding</keyword>
<dbReference type="Gene3D" id="2.60.40.1730">
    <property type="entry name" value="tricorn interacting facor f3 domain"/>
    <property type="match status" value="1"/>
</dbReference>
<comment type="similarity">
    <text evidence="2 12">Belongs to the peptidase M1 family.</text>
</comment>
<dbReference type="SUPFAM" id="SSF63737">
    <property type="entry name" value="Leukotriene A4 hydrolase N-terminal domain"/>
    <property type="match status" value="1"/>
</dbReference>
<dbReference type="Gene3D" id="1.25.50.20">
    <property type="match status" value="1"/>
</dbReference>
<dbReference type="FunFam" id="1.10.390.10:FF:000006">
    <property type="entry name" value="Puromycin-sensitive aminopeptidase"/>
    <property type="match status" value="1"/>
</dbReference>
<evidence type="ECO:0000256" key="4">
    <source>
        <dbReference type="ARBA" id="ARBA00022670"/>
    </source>
</evidence>
<dbReference type="Pfam" id="PF17900">
    <property type="entry name" value="Peptidase_M1_N"/>
    <property type="match status" value="1"/>
</dbReference>
<feature type="binding site" evidence="10">
    <location>
        <position position="360"/>
    </location>
    <ligand>
        <name>Zn(2+)</name>
        <dbReference type="ChEBI" id="CHEBI:29105"/>
        <note>catalytic</note>
    </ligand>
</feature>
<reference evidence="16 17" key="1">
    <citation type="submission" date="2018-05" db="EMBL/GenBank/DDBJ databases">
        <title>Abyssibacter profundi OUC007T gen. nov., sp. nov, a marine bacterium isolated from seawater of the Mariana Trench.</title>
        <authorList>
            <person name="Zhou S."/>
        </authorList>
    </citation>
    <scope>NUCLEOTIDE SEQUENCE [LARGE SCALE GENOMIC DNA]</scope>
    <source>
        <strain evidence="16 17">OUC007</strain>
    </source>
</reference>
<keyword evidence="7 10" id="KW-0862">Zinc</keyword>
<dbReference type="InterPro" id="IPR042097">
    <property type="entry name" value="Aminopeptidase_N-like_N_sf"/>
</dbReference>
<dbReference type="InterPro" id="IPR014782">
    <property type="entry name" value="Peptidase_M1_dom"/>
</dbReference>
<keyword evidence="4 12" id="KW-0645">Protease</keyword>
<evidence type="ECO:0000256" key="2">
    <source>
        <dbReference type="ARBA" id="ARBA00010136"/>
    </source>
</evidence>
<feature type="binding site" evidence="10">
    <location>
        <position position="364"/>
    </location>
    <ligand>
        <name>Zn(2+)</name>
        <dbReference type="ChEBI" id="CHEBI:29105"/>
        <note>catalytic</note>
    </ligand>
</feature>
<evidence type="ECO:0000256" key="5">
    <source>
        <dbReference type="ARBA" id="ARBA00022723"/>
    </source>
</evidence>
<dbReference type="Pfam" id="PF01433">
    <property type="entry name" value="Peptidase_M1"/>
    <property type="match status" value="1"/>
</dbReference>
<dbReference type="InterPro" id="IPR050344">
    <property type="entry name" value="Peptidase_M1_aminopeptidases"/>
</dbReference>
<dbReference type="EMBL" id="QEQK01000005">
    <property type="protein sequence ID" value="PWN56432.1"/>
    <property type="molecule type" value="Genomic_DNA"/>
</dbReference>
<dbReference type="GO" id="GO:0005737">
    <property type="term" value="C:cytoplasm"/>
    <property type="evidence" value="ECO:0007669"/>
    <property type="project" value="TreeGrafter"/>
</dbReference>
<dbReference type="GO" id="GO:0043171">
    <property type="term" value="P:peptide catabolic process"/>
    <property type="evidence" value="ECO:0007669"/>
    <property type="project" value="TreeGrafter"/>
</dbReference>
<proteinExistence type="inferred from homology"/>
<keyword evidence="3 12" id="KW-0031">Aminopeptidase</keyword>
<keyword evidence="17" id="KW-1185">Reference proteome</keyword>
<comment type="catalytic activity">
    <reaction evidence="1">
        <text>Release of an N-terminal amino acid, Xaa-|-Yaa- from a peptide, amide or arylamide. Xaa is preferably Ala, but may be most amino acids including Pro (slow action). When a terminal hydrophobic residue is followed by a prolyl residue, the two may be released as an intact Xaa-Pro dipeptide.</text>
        <dbReference type="EC" id="3.4.11.2"/>
    </reaction>
</comment>
<feature type="domain" description="Peptidase M1 membrane alanine aminopeptidase" evidence="13">
    <location>
        <begin position="289"/>
        <end position="494"/>
    </location>
</feature>